<organism evidence="7 8">
    <name type="scientific">Dellaglioa carnosa</name>
    <dbReference type="NCBI Taxonomy" id="2995136"/>
    <lineage>
        <taxon>Bacteria</taxon>
        <taxon>Bacillati</taxon>
        <taxon>Bacillota</taxon>
        <taxon>Bacilli</taxon>
        <taxon>Lactobacillales</taxon>
        <taxon>Lactobacillaceae</taxon>
        <taxon>Dellaglioa</taxon>
    </lineage>
</organism>
<evidence type="ECO:0000256" key="3">
    <source>
        <dbReference type="ARBA" id="ARBA00022801"/>
    </source>
</evidence>
<dbReference type="CDD" id="cd16343">
    <property type="entry name" value="LMWPTP"/>
    <property type="match status" value="1"/>
</dbReference>
<keyword evidence="4" id="KW-0904">Protein phosphatase</keyword>
<dbReference type="EC" id="3.1.3.48" evidence="2"/>
<dbReference type="SMART" id="SM00226">
    <property type="entry name" value="LMWPc"/>
    <property type="match status" value="1"/>
</dbReference>
<comment type="caution">
    <text evidence="7">The sequence shown here is derived from an EMBL/GenBank/DDBJ whole genome shotgun (WGS) entry which is preliminary data.</text>
</comment>
<evidence type="ECO:0000256" key="5">
    <source>
        <dbReference type="ARBA" id="ARBA00051722"/>
    </source>
</evidence>
<dbReference type="EMBL" id="JANXLI010000009">
    <property type="protein sequence ID" value="MCZ2492017.1"/>
    <property type="molecule type" value="Genomic_DNA"/>
</dbReference>
<evidence type="ECO:0000256" key="1">
    <source>
        <dbReference type="ARBA" id="ARBA00011063"/>
    </source>
</evidence>
<evidence type="ECO:0000256" key="4">
    <source>
        <dbReference type="ARBA" id="ARBA00022912"/>
    </source>
</evidence>
<evidence type="ECO:0000313" key="7">
    <source>
        <dbReference type="EMBL" id="MCZ2492017.1"/>
    </source>
</evidence>
<keyword evidence="8" id="KW-1185">Reference proteome</keyword>
<gene>
    <name evidence="7" type="ORF">N0K80_07595</name>
</gene>
<dbReference type="InterPro" id="IPR017867">
    <property type="entry name" value="Tyr_phospatase_low_mol_wt"/>
</dbReference>
<dbReference type="InterPro" id="IPR023485">
    <property type="entry name" value="Ptyr_pPase"/>
</dbReference>
<dbReference type="PANTHER" id="PTHR11717:SF7">
    <property type="entry name" value="LOW MOLECULAR WEIGHT PHOSPHOTYROSINE PROTEIN PHOSPHATASE"/>
    <property type="match status" value="1"/>
</dbReference>
<dbReference type="Pfam" id="PF01451">
    <property type="entry name" value="LMWPc"/>
    <property type="match status" value="1"/>
</dbReference>
<dbReference type="InterPro" id="IPR036196">
    <property type="entry name" value="Ptyr_pPase_sf"/>
</dbReference>
<keyword evidence="3" id="KW-0378">Hydrolase</keyword>
<dbReference type="Proteomes" id="UP001081467">
    <property type="component" value="Unassembled WGS sequence"/>
</dbReference>
<evidence type="ECO:0000259" key="6">
    <source>
        <dbReference type="SMART" id="SM00226"/>
    </source>
</evidence>
<sequence length="154" mass="16969">MKVLFVCMGNICRSPMAEAMLRNELNNLNLSDQVTVDSAGTSSSQEGNGAHEGTIAKLVEHNIPTDGLISRPVSYLDFINSDLIIAMDDINVERLEKAAPASKKKNIVNFLSIVPGKETESVPDPWITGDFDETYDLVNLGMPYWIEQIKARIS</sequence>
<dbReference type="InterPro" id="IPR050438">
    <property type="entry name" value="LMW_PTPase"/>
</dbReference>
<evidence type="ECO:0000256" key="2">
    <source>
        <dbReference type="ARBA" id="ARBA00013064"/>
    </source>
</evidence>
<dbReference type="PRINTS" id="PR00719">
    <property type="entry name" value="LMWPTPASE"/>
</dbReference>
<dbReference type="RefSeq" id="WP_225429431.1">
    <property type="nucleotide sequence ID" value="NZ_JANXKW010000007.1"/>
</dbReference>
<dbReference type="SUPFAM" id="SSF52788">
    <property type="entry name" value="Phosphotyrosine protein phosphatases I"/>
    <property type="match status" value="1"/>
</dbReference>
<dbReference type="PANTHER" id="PTHR11717">
    <property type="entry name" value="LOW MOLECULAR WEIGHT PROTEIN TYROSINE PHOSPHATASE"/>
    <property type="match status" value="1"/>
</dbReference>
<feature type="domain" description="Phosphotyrosine protein phosphatase I" evidence="6">
    <location>
        <begin position="1"/>
        <end position="148"/>
    </location>
</feature>
<comment type="similarity">
    <text evidence="1">Belongs to the low molecular weight phosphotyrosine protein phosphatase family.</text>
</comment>
<comment type="catalytic activity">
    <reaction evidence="5">
        <text>O-phospho-L-tyrosyl-[protein] + H2O = L-tyrosyl-[protein] + phosphate</text>
        <dbReference type="Rhea" id="RHEA:10684"/>
        <dbReference type="Rhea" id="RHEA-COMP:10136"/>
        <dbReference type="Rhea" id="RHEA-COMP:20101"/>
        <dbReference type="ChEBI" id="CHEBI:15377"/>
        <dbReference type="ChEBI" id="CHEBI:43474"/>
        <dbReference type="ChEBI" id="CHEBI:46858"/>
        <dbReference type="ChEBI" id="CHEBI:61978"/>
        <dbReference type="EC" id="3.1.3.48"/>
    </reaction>
</comment>
<name>A0ABT4JNU2_9LACO</name>
<dbReference type="Gene3D" id="3.40.50.2300">
    <property type="match status" value="1"/>
</dbReference>
<proteinExistence type="inferred from homology"/>
<accession>A0ABT4JNU2</accession>
<evidence type="ECO:0000313" key="8">
    <source>
        <dbReference type="Proteomes" id="UP001081467"/>
    </source>
</evidence>
<protein>
    <recommendedName>
        <fullName evidence="2">protein-tyrosine-phosphatase</fullName>
        <ecNumber evidence="2">3.1.3.48</ecNumber>
    </recommendedName>
</protein>
<reference evidence="7" key="1">
    <citation type="submission" date="2022-09" db="EMBL/GenBank/DDBJ databases">
        <title>Diversity of Dellaglioa algida.</title>
        <authorList>
            <person name="Matthias E."/>
            <person name="Werum V."/>
        </authorList>
    </citation>
    <scope>NUCLEOTIDE SEQUENCE</scope>
    <source>
        <strain evidence="7">TMW 2.2523</strain>
    </source>
</reference>